<evidence type="ECO:0000256" key="8">
    <source>
        <dbReference type="ARBA" id="ARBA00023136"/>
    </source>
</evidence>
<dbReference type="InterPro" id="IPR029044">
    <property type="entry name" value="Nucleotide-diphossugar_trans"/>
</dbReference>
<comment type="pathway">
    <text evidence="3">Sphingolipid metabolism.</text>
</comment>
<keyword evidence="11" id="KW-1185">Reference proteome</keyword>
<name>A0A841K559_9BACT</name>
<evidence type="ECO:0000256" key="5">
    <source>
        <dbReference type="ARBA" id="ARBA00022679"/>
    </source>
</evidence>
<dbReference type="InterPro" id="IPR017835">
    <property type="entry name" value="Hopen-assoc_HpnI"/>
</dbReference>
<dbReference type="GO" id="GO:0008120">
    <property type="term" value="F:ceramide glucosyltransferase activity"/>
    <property type="evidence" value="ECO:0007669"/>
    <property type="project" value="UniProtKB-EC"/>
</dbReference>
<evidence type="ECO:0000256" key="2">
    <source>
        <dbReference type="ARBA" id="ARBA00004760"/>
    </source>
</evidence>
<evidence type="ECO:0000313" key="11">
    <source>
        <dbReference type="Proteomes" id="UP000538666"/>
    </source>
</evidence>
<dbReference type="Proteomes" id="UP000538666">
    <property type="component" value="Unassembled WGS sequence"/>
</dbReference>
<keyword evidence="4 10" id="KW-0328">Glycosyltransferase</keyword>
<reference evidence="10 11" key="1">
    <citation type="submission" date="2020-08" db="EMBL/GenBank/DDBJ databases">
        <title>Genomic Encyclopedia of Type Strains, Phase IV (KMG-IV): sequencing the most valuable type-strain genomes for metagenomic binning, comparative biology and taxonomic classification.</title>
        <authorList>
            <person name="Goeker M."/>
        </authorList>
    </citation>
    <scope>NUCLEOTIDE SEQUENCE [LARGE SCALE GENOMIC DNA]</scope>
    <source>
        <strain evidence="10 11">DSM 103733</strain>
    </source>
</reference>
<feature type="transmembrane region" description="Helical" evidence="9">
    <location>
        <begin position="6"/>
        <end position="28"/>
    </location>
</feature>
<dbReference type="InterPro" id="IPR025993">
    <property type="entry name" value="Ceramide_glucosylTrfase"/>
</dbReference>
<feature type="transmembrane region" description="Helical" evidence="9">
    <location>
        <begin position="286"/>
        <end position="308"/>
    </location>
</feature>
<feature type="transmembrane region" description="Helical" evidence="9">
    <location>
        <begin position="314"/>
        <end position="333"/>
    </location>
</feature>
<sequence>MLSTIVASVTTILTFAGMFYFIAALWSVRAFLRRRESATGFAPGVSILKPVKGLDPEMYEAFASHCRQEYAGDYEILFGASSMDDPAVPAIERLRVEFPEHNIRLVLCPEQLGLNGKISNVAQIAVQARYDYLVVNDSDIRVSPRYLKRIMRDFSAPQKGKAVGLVTAPYRGRAHGTLGSKLEALGISTDFFAGVLLSLKLDGEIRFGLGSTLAVSREALDAIGGFAPLADALADDYELGLRVAEAGFAVSLSREVVETAVPAYDLEGFFAHQLRWARGVRDSRKLGYLGLIFTFGLPWAIFNVLASGLSLDSVALLSIALLARVSVALAVGVGMLGDRQVLRDLWLLPVRDFAALWLWVWSFASDTVTWRGDRFVLRNGKLEKNRV</sequence>
<dbReference type="GO" id="GO:0016020">
    <property type="term" value="C:membrane"/>
    <property type="evidence" value="ECO:0007669"/>
    <property type="project" value="UniProtKB-SubCell"/>
</dbReference>
<keyword evidence="6 9" id="KW-0812">Transmembrane</keyword>
<evidence type="ECO:0000256" key="9">
    <source>
        <dbReference type="SAM" id="Phobius"/>
    </source>
</evidence>
<dbReference type="AlphaFoldDB" id="A0A841K559"/>
<gene>
    <name evidence="10" type="ORF">HNQ77_003375</name>
</gene>
<keyword evidence="8 9" id="KW-0472">Membrane</keyword>
<dbReference type="Gene3D" id="3.90.550.10">
    <property type="entry name" value="Spore Coat Polysaccharide Biosynthesis Protein SpsA, Chain A"/>
    <property type="match status" value="1"/>
</dbReference>
<evidence type="ECO:0000256" key="7">
    <source>
        <dbReference type="ARBA" id="ARBA00022989"/>
    </source>
</evidence>
<dbReference type="NCBIfam" id="TIGR03472">
    <property type="entry name" value="HpnI"/>
    <property type="match status" value="1"/>
</dbReference>
<dbReference type="EC" id="2.4.1.80" evidence="10"/>
<comment type="subcellular location">
    <subcellularLocation>
        <location evidence="1">Membrane</location>
        <topology evidence="1">Multi-pass membrane protein</topology>
    </subcellularLocation>
</comment>
<comment type="caution">
    <text evidence="10">The sequence shown here is derived from an EMBL/GenBank/DDBJ whole genome shotgun (WGS) entry which is preliminary data.</text>
</comment>
<keyword evidence="7 9" id="KW-1133">Transmembrane helix</keyword>
<evidence type="ECO:0000256" key="1">
    <source>
        <dbReference type="ARBA" id="ARBA00004141"/>
    </source>
</evidence>
<protein>
    <submittedName>
        <fullName evidence="10">Ceramide glucosyltransferase</fullName>
        <ecNumber evidence="10">2.4.1.80</ecNumber>
    </submittedName>
</protein>
<evidence type="ECO:0000256" key="6">
    <source>
        <dbReference type="ARBA" id="ARBA00022692"/>
    </source>
</evidence>
<proteinExistence type="predicted"/>
<dbReference type="EMBL" id="JACHEK010000007">
    <property type="protein sequence ID" value="MBB6145414.1"/>
    <property type="molecule type" value="Genomic_DNA"/>
</dbReference>
<evidence type="ECO:0000313" key="10">
    <source>
        <dbReference type="EMBL" id="MBB6145414.1"/>
    </source>
</evidence>
<dbReference type="CDD" id="cd02520">
    <property type="entry name" value="Glucosylceramide_synthase"/>
    <property type="match status" value="1"/>
</dbReference>
<evidence type="ECO:0000256" key="3">
    <source>
        <dbReference type="ARBA" id="ARBA00004991"/>
    </source>
</evidence>
<dbReference type="PANTHER" id="PTHR12726:SF0">
    <property type="entry name" value="CERAMIDE GLUCOSYLTRANSFERASE"/>
    <property type="match status" value="1"/>
</dbReference>
<accession>A0A841K559</accession>
<comment type="pathway">
    <text evidence="2">Lipid metabolism; sphingolipid metabolism.</text>
</comment>
<dbReference type="SUPFAM" id="SSF53448">
    <property type="entry name" value="Nucleotide-diphospho-sugar transferases"/>
    <property type="match status" value="1"/>
</dbReference>
<dbReference type="Pfam" id="PF13506">
    <property type="entry name" value="Glyco_transf_21"/>
    <property type="match status" value="1"/>
</dbReference>
<dbReference type="OrthoDB" id="9814255at2"/>
<keyword evidence="5 10" id="KW-0808">Transferase</keyword>
<dbReference type="RefSeq" id="WP_050060510.1">
    <property type="nucleotide sequence ID" value="NZ_JACHEK010000007.1"/>
</dbReference>
<organism evidence="10 11">
    <name type="scientific">Silvibacterium bohemicum</name>
    <dbReference type="NCBI Taxonomy" id="1577686"/>
    <lineage>
        <taxon>Bacteria</taxon>
        <taxon>Pseudomonadati</taxon>
        <taxon>Acidobacteriota</taxon>
        <taxon>Terriglobia</taxon>
        <taxon>Terriglobales</taxon>
        <taxon>Acidobacteriaceae</taxon>
        <taxon>Silvibacterium</taxon>
    </lineage>
</organism>
<evidence type="ECO:0000256" key="4">
    <source>
        <dbReference type="ARBA" id="ARBA00022676"/>
    </source>
</evidence>
<dbReference type="PANTHER" id="PTHR12726">
    <property type="entry name" value="CERAMIDE GLUCOSYLTRANSFERASE"/>
    <property type="match status" value="1"/>
</dbReference>
<dbReference type="GO" id="GO:0006679">
    <property type="term" value="P:glucosylceramide biosynthetic process"/>
    <property type="evidence" value="ECO:0007669"/>
    <property type="project" value="TreeGrafter"/>
</dbReference>